<dbReference type="Proteomes" id="UP000053257">
    <property type="component" value="Unassembled WGS sequence"/>
</dbReference>
<dbReference type="AlphaFoldDB" id="A0A0C3PAN0"/>
<evidence type="ECO:0000313" key="3">
    <source>
        <dbReference type="Proteomes" id="UP000053257"/>
    </source>
</evidence>
<organism evidence="2 3">
    <name type="scientific">Phlebiopsis gigantea (strain 11061_1 CR5-6)</name>
    <name type="common">White-rot fungus</name>
    <name type="synonym">Peniophora gigantea</name>
    <dbReference type="NCBI Taxonomy" id="745531"/>
    <lineage>
        <taxon>Eukaryota</taxon>
        <taxon>Fungi</taxon>
        <taxon>Dikarya</taxon>
        <taxon>Basidiomycota</taxon>
        <taxon>Agaricomycotina</taxon>
        <taxon>Agaricomycetes</taxon>
        <taxon>Polyporales</taxon>
        <taxon>Phanerochaetaceae</taxon>
        <taxon>Phlebiopsis</taxon>
    </lineage>
</organism>
<evidence type="ECO:0000256" key="1">
    <source>
        <dbReference type="SAM" id="MobiDB-lite"/>
    </source>
</evidence>
<sequence length="204" mass="22494">MLGNLQTMQRQTSNTRQSGKRRQRNSSKTFGMGCGLAQCNRRLWAYKYEVLRYRSSPAPPARSYSALLTSGLTTPTPTRSRMSTKQTKMASYTNAQAATSEGVDPNSWASVANATLSPANPGGGRFTNQTQGGTLPIPIPRDHPQFDLSNNPRDPTFWMDNHWNPYIHRRKATLSAPVPPRPIGQQVQGQTLNCTVLPRPGPGK</sequence>
<feature type="compositionally biased region" description="Polar residues" evidence="1">
    <location>
        <begin position="1"/>
        <end position="17"/>
    </location>
</feature>
<keyword evidence="3" id="KW-1185">Reference proteome</keyword>
<accession>A0A0C3PAN0</accession>
<reference evidence="2 3" key="1">
    <citation type="journal article" date="2014" name="PLoS Genet.">
        <title>Analysis of the Phlebiopsis gigantea genome, transcriptome and secretome provides insight into its pioneer colonization strategies of wood.</title>
        <authorList>
            <person name="Hori C."/>
            <person name="Ishida T."/>
            <person name="Igarashi K."/>
            <person name="Samejima M."/>
            <person name="Suzuki H."/>
            <person name="Master E."/>
            <person name="Ferreira P."/>
            <person name="Ruiz-Duenas F.J."/>
            <person name="Held B."/>
            <person name="Canessa P."/>
            <person name="Larrondo L.F."/>
            <person name="Schmoll M."/>
            <person name="Druzhinina I.S."/>
            <person name="Kubicek C.P."/>
            <person name="Gaskell J.A."/>
            <person name="Kersten P."/>
            <person name="St John F."/>
            <person name="Glasner J."/>
            <person name="Sabat G."/>
            <person name="Splinter BonDurant S."/>
            <person name="Syed K."/>
            <person name="Yadav J."/>
            <person name="Mgbeahuruike A.C."/>
            <person name="Kovalchuk A."/>
            <person name="Asiegbu F.O."/>
            <person name="Lackner G."/>
            <person name="Hoffmeister D."/>
            <person name="Rencoret J."/>
            <person name="Gutierrez A."/>
            <person name="Sun H."/>
            <person name="Lindquist E."/>
            <person name="Barry K."/>
            <person name="Riley R."/>
            <person name="Grigoriev I.V."/>
            <person name="Henrissat B."/>
            <person name="Kues U."/>
            <person name="Berka R.M."/>
            <person name="Martinez A.T."/>
            <person name="Covert S.F."/>
            <person name="Blanchette R.A."/>
            <person name="Cullen D."/>
        </authorList>
    </citation>
    <scope>NUCLEOTIDE SEQUENCE [LARGE SCALE GENOMIC DNA]</scope>
    <source>
        <strain evidence="2 3">11061_1 CR5-6</strain>
    </source>
</reference>
<protein>
    <submittedName>
        <fullName evidence="2">Uncharacterized protein</fullName>
    </submittedName>
</protein>
<dbReference type="EMBL" id="KN840727">
    <property type="protein sequence ID" value="KIP01873.1"/>
    <property type="molecule type" value="Genomic_DNA"/>
</dbReference>
<name>A0A0C3PAN0_PHLG1</name>
<feature type="region of interest" description="Disordered" evidence="1">
    <location>
        <begin position="1"/>
        <end position="30"/>
    </location>
</feature>
<gene>
    <name evidence="2" type="ORF">PHLGIDRAFT_324716</name>
</gene>
<evidence type="ECO:0000313" key="2">
    <source>
        <dbReference type="EMBL" id="KIP01873.1"/>
    </source>
</evidence>
<proteinExistence type="predicted"/>
<dbReference type="HOGENOM" id="CLU_1343695_0_0_1"/>